<sequence length="86" mass="9471">MRQTLISVCSTAGRIGSLIAPLTPLLSKYHKSMPTVLFGGMCFISSLLVLMLPETRNVRLPDTIEEAEALSRTKSKSDVMCKEDEL</sequence>
<reference evidence="2" key="1">
    <citation type="journal article" date="2013" name="BMC Genomics">
        <title>Unscrambling butterfly oogenesis.</title>
        <authorList>
            <person name="Carter J.M."/>
            <person name="Baker S.C."/>
            <person name="Pink R."/>
            <person name="Carter D.R."/>
            <person name="Collins A."/>
            <person name="Tomlin J."/>
            <person name="Gibbs M."/>
            <person name="Breuker C.J."/>
        </authorList>
    </citation>
    <scope>NUCLEOTIDE SEQUENCE</scope>
    <source>
        <tissue evidence="2">Ovary</tissue>
    </source>
</reference>
<name>S4NXS3_9NEOP</name>
<dbReference type="Gene3D" id="1.20.1250.20">
    <property type="entry name" value="MFS general substrate transporter like domains"/>
    <property type="match status" value="1"/>
</dbReference>
<proteinExistence type="predicted"/>
<keyword evidence="1" id="KW-0812">Transmembrane</keyword>
<reference evidence="2" key="2">
    <citation type="submission" date="2013-05" db="EMBL/GenBank/DDBJ databases">
        <authorList>
            <person name="Carter J.-M."/>
            <person name="Baker S.C."/>
            <person name="Pink R."/>
            <person name="Carter D.R.F."/>
            <person name="Collins A."/>
            <person name="Tomlin J."/>
            <person name="Gibbs M."/>
            <person name="Breuker C.J."/>
        </authorList>
    </citation>
    <scope>NUCLEOTIDE SEQUENCE</scope>
    <source>
        <tissue evidence="2">Ovary</tissue>
    </source>
</reference>
<evidence type="ECO:0000313" key="2">
    <source>
        <dbReference type="EMBL" id="JAA81949.1"/>
    </source>
</evidence>
<dbReference type="InterPro" id="IPR036259">
    <property type="entry name" value="MFS_trans_sf"/>
</dbReference>
<dbReference type="EMBL" id="GAIX01010611">
    <property type="protein sequence ID" value="JAA81949.1"/>
    <property type="molecule type" value="Transcribed_RNA"/>
</dbReference>
<accession>S4NXS3</accession>
<evidence type="ECO:0000256" key="1">
    <source>
        <dbReference type="SAM" id="Phobius"/>
    </source>
</evidence>
<organism evidence="2">
    <name type="scientific">Pararge aegeria</name>
    <name type="common">speckled wood butterfly</name>
    <dbReference type="NCBI Taxonomy" id="116150"/>
    <lineage>
        <taxon>Eukaryota</taxon>
        <taxon>Metazoa</taxon>
        <taxon>Ecdysozoa</taxon>
        <taxon>Arthropoda</taxon>
        <taxon>Hexapoda</taxon>
        <taxon>Insecta</taxon>
        <taxon>Pterygota</taxon>
        <taxon>Neoptera</taxon>
        <taxon>Endopterygota</taxon>
        <taxon>Lepidoptera</taxon>
        <taxon>Glossata</taxon>
        <taxon>Ditrysia</taxon>
        <taxon>Papilionoidea</taxon>
        <taxon>Nymphalidae</taxon>
        <taxon>Satyrinae</taxon>
        <taxon>Satyrini</taxon>
        <taxon>Parargina</taxon>
        <taxon>Pararge</taxon>
    </lineage>
</organism>
<keyword evidence="1" id="KW-1133">Transmembrane helix</keyword>
<dbReference type="AlphaFoldDB" id="S4NXS3"/>
<protein>
    <submittedName>
        <fullName evidence="2">Solute carrier family 22 member 6-A</fullName>
    </submittedName>
</protein>
<dbReference type="SUPFAM" id="SSF103473">
    <property type="entry name" value="MFS general substrate transporter"/>
    <property type="match status" value="1"/>
</dbReference>
<keyword evidence="1" id="KW-0472">Membrane</keyword>
<feature type="transmembrane region" description="Helical" evidence="1">
    <location>
        <begin position="33"/>
        <end position="52"/>
    </location>
</feature>